<dbReference type="RefSeq" id="WP_085759585.1">
    <property type="nucleotide sequence ID" value="NZ_CP019343.1"/>
</dbReference>
<dbReference type="GO" id="GO:0097363">
    <property type="term" value="F:protein O-acetylglucosaminyltransferase activity"/>
    <property type="evidence" value="ECO:0007669"/>
    <property type="project" value="TreeGrafter"/>
</dbReference>
<dbReference type="Pfam" id="PF13424">
    <property type="entry name" value="TPR_12"/>
    <property type="match status" value="2"/>
</dbReference>
<organism evidence="2 3">
    <name type="scientific">Oceanicoccus sagamiensis</name>
    <dbReference type="NCBI Taxonomy" id="716816"/>
    <lineage>
        <taxon>Bacteria</taxon>
        <taxon>Pseudomonadati</taxon>
        <taxon>Pseudomonadota</taxon>
        <taxon>Gammaproteobacteria</taxon>
        <taxon>Cellvibrionales</taxon>
        <taxon>Spongiibacteraceae</taxon>
        <taxon>Oceanicoccus</taxon>
    </lineage>
</organism>
<evidence type="ECO:0000256" key="1">
    <source>
        <dbReference type="PROSITE-ProRule" id="PRU00339"/>
    </source>
</evidence>
<feature type="repeat" description="TPR" evidence="1">
    <location>
        <begin position="147"/>
        <end position="180"/>
    </location>
</feature>
<dbReference type="Proteomes" id="UP000193450">
    <property type="component" value="Chromosome"/>
</dbReference>
<protein>
    <submittedName>
        <fullName evidence="2">Uncharacterized protein</fullName>
    </submittedName>
</protein>
<dbReference type="AlphaFoldDB" id="A0A1X9NKN9"/>
<keyword evidence="1" id="KW-0802">TPR repeat</keyword>
<accession>A0A1X9NKN9</accession>
<dbReference type="Gene3D" id="3.40.50.300">
    <property type="entry name" value="P-loop containing nucleotide triphosphate hydrolases"/>
    <property type="match status" value="1"/>
</dbReference>
<dbReference type="STRING" id="716816.BST96_15585"/>
<keyword evidence="3" id="KW-1185">Reference proteome</keyword>
<dbReference type="InterPro" id="IPR027417">
    <property type="entry name" value="P-loop_NTPase"/>
</dbReference>
<dbReference type="PROSITE" id="PS50005">
    <property type="entry name" value="TPR"/>
    <property type="match status" value="5"/>
</dbReference>
<evidence type="ECO:0000313" key="2">
    <source>
        <dbReference type="EMBL" id="ARN75407.1"/>
    </source>
</evidence>
<sequence>MSLSDNQPLSIADAFKLAAQHQARGQLQDAEILLQKILQLHPTHGAALHLLGCIAHQVQKLDMAIGLIEKSVASQPDTALFHSNLAEMYRQAGQTEKAISTGHRAIELDPHYAPALSNLGIAYFDQEDYSKASHYQQQALAINAGLPQALNNLGSIARHHKEIDVAIDYYQQAVANDAHYAEALNNLGAVLTEKDSPEQGLPLVLKAIELQANYAEAYRNAGSSYLMLEDYQQAEIAFNQALHFKPGFTEAMLGLAALKQEANHFNAAEAIIQQVIEQDKQLVNAQSQLAGLYTVMGFPDKAMQHYEQALLLEPKDIASHIGKSHLLTELGQLQLAEDCLQQALLLDPDSIPCRLSLAQLKKVRADDKNFAKLKQAAEQQDPQAKTKAIALHFALGKSYGDCEDYPQSFQHFIEACRLKREKIHYSKADNTLAALNIITTFTKARVNQFRGGGDPSTTPIFILGMPRSGTTLTEQIIASHPRCFGAGELPDLSNTVANYTISGSNESFKYPANVEQLQAEDFQQLGQRYVASLRSRNSDAELITDKMPANYFYLGLIHLMLPNAKIIHVKRSPVDTCISGFSKLFKQGQNHSYDLAEMGAYYRDYHNIMQHWREVLPDNAFYEIQYEDLVANTEAEAKALIHYCGLAWDPQCLEFHHHQRSVKTASVIQVRQPIYTSSLERWRRYEDFLEPLFEALGDLAPER</sequence>
<dbReference type="SUPFAM" id="SSF52540">
    <property type="entry name" value="P-loop containing nucleoside triphosphate hydrolases"/>
    <property type="match status" value="1"/>
</dbReference>
<gene>
    <name evidence="2" type="ORF">BST96_15585</name>
</gene>
<feature type="repeat" description="TPR" evidence="1">
    <location>
        <begin position="113"/>
        <end position="146"/>
    </location>
</feature>
<dbReference type="EMBL" id="CP019343">
    <property type="protein sequence ID" value="ARN75407.1"/>
    <property type="molecule type" value="Genomic_DNA"/>
</dbReference>
<dbReference type="InterPro" id="IPR037919">
    <property type="entry name" value="OGT"/>
</dbReference>
<dbReference type="KEGG" id="osg:BST96_15585"/>
<dbReference type="OrthoDB" id="9815894at2"/>
<evidence type="ECO:0000313" key="3">
    <source>
        <dbReference type="Proteomes" id="UP000193450"/>
    </source>
</evidence>
<proteinExistence type="predicted"/>
<dbReference type="PANTHER" id="PTHR44366:SF1">
    <property type="entry name" value="UDP-N-ACETYLGLUCOSAMINE--PEPTIDE N-ACETYLGLUCOSAMINYLTRANSFERASE 110 KDA SUBUNIT"/>
    <property type="match status" value="1"/>
</dbReference>
<dbReference type="SUPFAM" id="SSF48452">
    <property type="entry name" value="TPR-like"/>
    <property type="match status" value="2"/>
</dbReference>
<dbReference type="PROSITE" id="PS50293">
    <property type="entry name" value="TPR_REGION"/>
    <property type="match status" value="1"/>
</dbReference>
<feature type="repeat" description="TPR" evidence="1">
    <location>
        <begin position="79"/>
        <end position="112"/>
    </location>
</feature>
<dbReference type="SMART" id="SM00028">
    <property type="entry name" value="TPR"/>
    <property type="match status" value="11"/>
</dbReference>
<dbReference type="PANTHER" id="PTHR44366">
    <property type="entry name" value="UDP-N-ACETYLGLUCOSAMINE--PEPTIDE N-ACETYLGLUCOSAMINYLTRANSFERASE 110 KDA SUBUNIT"/>
    <property type="match status" value="1"/>
</dbReference>
<feature type="repeat" description="TPR" evidence="1">
    <location>
        <begin position="283"/>
        <end position="316"/>
    </location>
</feature>
<dbReference type="GO" id="GO:0006493">
    <property type="term" value="P:protein O-linked glycosylation"/>
    <property type="evidence" value="ECO:0007669"/>
    <property type="project" value="InterPro"/>
</dbReference>
<dbReference type="InterPro" id="IPR019734">
    <property type="entry name" value="TPR_rpt"/>
</dbReference>
<dbReference type="Pfam" id="PF14559">
    <property type="entry name" value="TPR_19"/>
    <property type="match status" value="1"/>
</dbReference>
<dbReference type="Pfam" id="PF13469">
    <property type="entry name" value="Sulfotransfer_3"/>
    <property type="match status" value="1"/>
</dbReference>
<dbReference type="Gene3D" id="1.25.40.10">
    <property type="entry name" value="Tetratricopeptide repeat domain"/>
    <property type="match status" value="3"/>
</dbReference>
<reference evidence="2 3" key="1">
    <citation type="submission" date="2016-11" db="EMBL/GenBank/DDBJ databases">
        <title>Trade-off between light-utilization and light-protection in marine flavobacteria.</title>
        <authorList>
            <person name="Kumagai Y."/>
        </authorList>
    </citation>
    <scope>NUCLEOTIDE SEQUENCE [LARGE SCALE GENOMIC DNA]</scope>
    <source>
        <strain evidence="2 3">NBRC 107125</strain>
    </source>
</reference>
<name>A0A1X9NKN9_9GAMM</name>
<feature type="repeat" description="TPR" evidence="1">
    <location>
        <begin position="215"/>
        <end position="248"/>
    </location>
</feature>
<dbReference type="InterPro" id="IPR011990">
    <property type="entry name" value="TPR-like_helical_dom_sf"/>
</dbReference>